<gene>
    <name evidence="2" type="ORF">PXEA_LOCUS21545</name>
</gene>
<reference evidence="2" key="1">
    <citation type="submission" date="2018-11" db="EMBL/GenBank/DDBJ databases">
        <authorList>
            <consortium name="Pathogen Informatics"/>
        </authorList>
    </citation>
    <scope>NUCLEOTIDE SEQUENCE</scope>
</reference>
<organism evidence="2 3">
    <name type="scientific">Protopolystoma xenopodis</name>
    <dbReference type="NCBI Taxonomy" id="117903"/>
    <lineage>
        <taxon>Eukaryota</taxon>
        <taxon>Metazoa</taxon>
        <taxon>Spiralia</taxon>
        <taxon>Lophotrochozoa</taxon>
        <taxon>Platyhelminthes</taxon>
        <taxon>Monogenea</taxon>
        <taxon>Polyopisthocotylea</taxon>
        <taxon>Polystomatidea</taxon>
        <taxon>Polystomatidae</taxon>
        <taxon>Protopolystoma</taxon>
    </lineage>
</organism>
<sequence length="47" mass="5422">MIAAALAVELCVTILQHSQGYVYRIRGRPFYTALMIILFNIIITFLY</sequence>
<dbReference type="Proteomes" id="UP000784294">
    <property type="component" value="Unassembled WGS sequence"/>
</dbReference>
<evidence type="ECO:0000256" key="1">
    <source>
        <dbReference type="SAM" id="Phobius"/>
    </source>
</evidence>
<protein>
    <submittedName>
        <fullName evidence="2">Uncharacterized protein</fullName>
    </submittedName>
</protein>
<accession>A0A3S5CK82</accession>
<keyword evidence="3" id="KW-1185">Reference proteome</keyword>
<evidence type="ECO:0000313" key="3">
    <source>
        <dbReference type="Proteomes" id="UP000784294"/>
    </source>
</evidence>
<name>A0A3S5CK82_9PLAT</name>
<dbReference type="EMBL" id="CAAALY010092352">
    <property type="protein sequence ID" value="VEL28105.1"/>
    <property type="molecule type" value="Genomic_DNA"/>
</dbReference>
<keyword evidence="1" id="KW-1133">Transmembrane helix</keyword>
<dbReference type="AlphaFoldDB" id="A0A3S5CK82"/>
<evidence type="ECO:0000313" key="2">
    <source>
        <dbReference type="EMBL" id="VEL28105.1"/>
    </source>
</evidence>
<keyword evidence="1" id="KW-0812">Transmembrane</keyword>
<comment type="caution">
    <text evidence="2">The sequence shown here is derived from an EMBL/GenBank/DDBJ whole genome shotgun (WGS) entry which is preliminary data.</text>
</comment>
<keyword evidence="1" id="KW-0472">Membrane</keyword>
<proteinExistence type="predicted"/>
<feature type="transmembrane region" description="Helical" evidence="1">
    <location>
        <begin position="30"/>
        <end position="46"/>
    </location>
</feature>